<dbReference type="NCBIfam" id="TIGR00739">
    <property type="entry name" value="yajC"/>
    <property type="match status" value="1"/>
</dbReference>
<evidence type="ECO:0000256" key="6">
    <source>
        <dbReference type="ARBA" id="ARBA00022927"/>
    </source>
</evidence>
<comment type="similarity">
    <text evidence="2">Belongs to the YajC family.</text>
</comment>
<keyword evidence="5 10" id="KW-0812">Transmembrane</keyword>
<keyword evidence="9 10" id="KW-0472">Membrane</keyword>
<organism evidence="11 12">
    <name type="scientific">Streptobacillus felis</name>
    <dbReference type="NCBI Taxonomy" id="1384509"/>
    <lineage>
        <taxon>Bacteria</taxon>
        <taxon>Fusobacteriati</taxon>
        <taxon>Fusobacteriota</taxon>
        <taxon>Fusobacteriia</taxon>
        <taxon>Fusobacteriales</taxon>
        <taxon>Leptotrichiaceae</taxon>
        <taxon>Streptobacillus</taxon>
    </lineage>
</organism>
<evidence type="ECO:0000256" key="3">
    <source>
        <dbReference type="ARBA" id="ARBA00022448"/>
    </source>
</evidence>
<dbReference type="RefSeq" id="WP_067322345.1">
    <property type="nucleotide sequence ID" value="NZ_CBCRWS010000047.1"/>
</dbReference>
<evidence type="ECO:0000256" key="10">
    <source>
        <dbReference type="SAM" id="Phobius"/>
    </source>
</evidence>
<keyword evidence="3" id="KW-0813">Transport</keyword>
<keyword evidence="6" id="KW-0653">Protein transport</keyword>
<comment type="subcellular location">
    <subcellularLocation>
        <location evidence="1">Cell membrane</location>
        <topology evidence="1">Single-pass membrane protein</topology>
    </subcellularLocation>
</comment>
<evidence type="ECO:0000256" key="8">
    <source>
        <dbReference type="ARBA" id="ARBA00023010"/>
    </source>
</evidence>
<keyword evidence="7 10" id="KW-1133">Transmembrane helix</keyword>
<sequence length="86" mass="9782">MNSTITVLAIYFAIFLPIFGMIYYTNNKKRKKYNELMNNLTVGQKVMTVGGIIGNITKIDEETVEIKVDQNSRLTLTKKAVSHILK</sequence>
<dbReference type="AlphaFoldDB" id="A0A7Z0PEN6"/>
<evidence type="ECO:0000313" key="12">
    <source>
        <dbReference type="Proteomes" id="UP000526184"/>
    </source>
</evidence>
<evidence type="ECO:0000256" key="5">
    <source>
        <dbReference type="ARBA" id="ARBA00022692"/>
    </source>
</evidence>
<evidence type="ECO:0000256" key="2">
    <source>
        <dbReference type="ARBA" id="ARBA00006742"/>
    </source>
</evidence>
<dbReference type="OrthoDB" id="95754at2"/>
<dbReference type="SMART" id="SM01323">
    <property type="entry name" value="YajC"/>
    <property type="match status" value="1"/>
</dbReference>
<evidence type="ECO:0000256" key="4">
    <source>
        <dbReference type="ARBA" id="ARBA00022475"/>
    </source>
</evidence>
<comment type="caution">
    <text evidence="11">The sequence shown here is derived from an EMBL/GenBank/DDBJ whole genome shotgun (WGS) entry which is preliminary data.</text>
</comment>
<keyword evidence="12" id="KW-1185">Reference proteome</keyword>
<dbReference type="GO" id="GO:0005886">
    <property type="term" value="C:plasma membrane"/>
    <property type="evidence" value="ECO:0007669"/>
    <property type="project" value="UniProtKB-SubCell"/>
</dbReference>
<dbReference type="Proteomes" id="UP000526184">
    <property type="component" value="Unassembled WGS sequence"/>
</dbReference>
<evidence type="ECO:0000256" key="1">
    <source>
        <dbReference type="ARBA" id="ARBA00004162"/>
    </source>
</evidence>
<feature type="transmembrane region" description="Helical" evidence="10">
    <location>
        <begin position="6"/>
        <end position="24"/>
    </location>
</feature>
<evidence type="ECO:0000256" key="7">
    <source>
        <dbReference type="ARBA" id="ARBA00022989"/>
    </source>
</evidence>
<dbReference type="Pfam" id="PF02699">
    <property type="entry name" value="YajC"/>
    <property type="match status" value="1"/>
</dbReference>
<name>A0A7Z0PEN6_9FUSO</name>
<dbReference type="PANTHER" id="PTHR33909:SF1">
    <property type="entry name" value="SEC TRANSLOCON ACCESSORY COMPLEX SUBUNIT YAJC"/>
    <property type="match status" value="1"/>
</dbReference>
<protein>
    <submittedName>
        <fullName evidence="11">Preprotein translocase subunit YajC</fullName>
    </submittedName>
</protein>
<gene>
    <name evidence="11" type="primary">yajC</name>
    <name evidence="11" type="ORF">HP397_00635</name>
</gene>
<evidence type="ECO:0000256" key="9">
    <source>
        <dbReference type="ARBA" id="ARBA00023136"/>
    </source>
</evidence>
<dbReference type="PANTHER" id="PTHR33909">
    <property type="entry name" value="SEC TRANSLOCON ACCESSORY COMPLEX SUBUNIT YAJC"/>
    <property type="match status" value="1"/>
</dbReference>
<accession>A0A7Z0PEN6</accession>
<dbReference type="GO" id="GO:0015031">
    <property type="term" value="P:protein transport"/>
    <property type="evidence" value="ECO:0007669"/>
    <property type="project" value="UniProtKB-KW"/>
</dbReference>
<keyword evidence="8" id="KW-0811">Translocation</keyword>
<evidence type="ECO:0000313" key="11">
    <source>
        <dbReference type="EMBL" id="NYV27333.1"/>
    </source>
</evidence>
<keyword evidence="4" id="KW-1003">Cell membrane</keyword>
<dbReference type="InterPro" id="IPR003849">
    <property type="entry name" value="Preprotein_translocase_YajC"/>
</dbReference>
<dbReference type="EMBL" id="JABMKT010000002">
    <property type="protein sequence ID" value="NYV27333.1"/>
    <property type="molecule type" value="Genomic_DNA"/>
</dbReference>
<reference evidence="11 12" key="1">
    <citation type="submission" date="2020-05" db="EMBL/GenBank/DDBJ databases">
        <title>Streptobacillus felis strain LHL191014123.</title>
        <authorList>
            <person name="Fawzy A."/>
            <person name="Rau J."/>
            <person name="Risse K."/>
            <person name="Schauerte N."/>
            <person name="Geiger C."/>
            <person name="Blom J."/>
            <person name="Imirzalioglu C."/>
            <person name="Falgenhauer J."/>
            <person name="Bach A."/>
            <person name="Herden C."/>
            <person name="Eisenberg T."/>
        </authorList>
    </citation>
    <scope>NUCLEOTIDE SEQUENCE [LARGE SCALE GENOMIC DNA]</scope>
    <source>
        <strain evidence="11 12">LHL191014123</strain>
    </source>
</reference>
<proteinExistence type="inferred from homology"/>